<dbReference type="EMBL" id="JAOWKZ010000005">
    <property type="protein sequence ID" value="MCV2874323.1"/>
    <property type="molecule type" value="Genomic_DNA"/>
</dbReference>
<gene>
    <name evidence="2" type="ORF">OEZ71_18660</name>
</gene>
<feature type="domain" description="Tyrosine specific protein phosphatases" evidence="1">
    <location>
        <begin position="95"/>
        <end position="162"/>
    </location>
</feature>
<name>A0ABT2ZTG9_9RHOB</name>
<sequence>MSANRPANRDFGIFEVEAGGGRLALCPMPGRYGDYPGDLQTILGWGPGLVLTMATGSELAAYGAATLSVDLANRGIEWRHLPVEDFSAESAALRDGWAGVSREARTLLSDGGRVLTHCLGGCGRSGMAVLRIMTELGEAADAALTRLRTIRPCAVETAAQRLWAAGGATQR</sequence>
<evidence type="ECO:0000259" key="1">
    <source>
        <dbReference type="PROSITE" id="PS50056"/>
    </source>
</evidence>
<dbReference type="RefSeq" id="WP_263741602.1">
    <property type="nucleotide sequence ID" value="NZ_JAOWKZ010000005.1"/>
</dbReference>
<dbReference type="Proteomes" id="UP001652564">
    <property type="component" value="Unassembled WGS sequence"/>
</dbReference>
<protein>
    <submittedName>
        <fullName evidence="2">Protein phosphatase</fullName>
    </submittedName>
</protein>
<evidence type="ECO:0000313" key="3">
    <source>
        <dbReference type="Proteomes" id="UP001652564"/>
    </source>
</evidence>
<dbReference type="Gene3D" id="3.90.190.10">
    <property type="entry name" value="Protein tyrosine phosphatase superfamily"/>
    <property type="match status" value="1"/>
</dbReference>
<dbReference type="PROSITE" id="PS50056">
    <property type="entry name" value="TYR_PHOSPHATASE_2"/>
    <property type="match status" value="1"/>
</dbReference>
<dbReference type="SUPFAM" id="SSF52799">
    <property type="entry name" value="(Phosphotyrosine protein) phosphatases II"/>
    <property type="match status" value="1"/>
</dbReference>
<dbReference type="InterPro" id="IPR029021">
    <property type="entry name" value="Prot-tyrosine_phosphatase-like"/>
</dbReference>
<evidence type="ECO:0000313" key="2">
    <source>
        <dbReference type="EMBL" id="MCV2874323.1"/>
    </source>
</evidence>
<comment type="caution">
    <text evidence="2">The sequence shown here is derived from an EMBL/GenBank/DDBJ whole genome shotgun (WGS) entry which is preliminary data.</text>
</comment>
<reference evidence="2 3" key="1">
    <citation type="submission" date="2022-10" db="EMBL/GenBank/DDBJ databases">
        <title>Defluviimonas sp. nov., isolated from ocean surface sediments.</title>
        <authorList>
            <person name="He W."/>
            <person name="Wang L."/>
            <person name="Zhang D.-F."/>
        </authorList>
    </citation>
    <scope>NUCLEOTIDE SEQUENCE [LARGE SCALE GENOMIC DNA]</scope>
    <source>
        <strain evidence="2 3">WL0050</strain>
    </source>
</reference>
<accession>A0ABT2ZTG9</accession>
<organism evidence="2 3">
    <name type="scientific">Albidovulum litorale</name>
    <dbReference type="NCBI Taxonomy" id="2984134"/>
    <lineage>
        <taxon>Bacteria</taxon>
        <taxon>Pseudomonadati</taxon>
        <taxon>Pseudomonadota</taxon>
        <taxon>Alphaproteobacteria</taxon>
        <taxon>Rhodobacterales</taxon>
        <taxon>Paracoccaceae</taxon>
        <taxon>Albidovulum</taxon>
    </lineage>
</organism>
<proteinExistence type="predicted"/>
<keyword evidence="3" id="KW-1185">Reference proteome</keyword>
<dbReference type="InterPro" id="IPR000387">
    <property type="entry name" value="Tyr_Pase_dom"/>
</dbReference>